<dbReference type="GeneTree" id="ENSGT00940000154876"/>
<evidence type="ECO:0000256" key="15">
    <source>
        <dbReference type="ARBA" id="ARBA00023157"/>
    </source>
</evidence>
<dbReference type="Gene3D" id="1.10.390.10">
    <property type="entry name" value="Neutral Protease Domain 2"/>
    <property type="match status" value="1"/>
</dbReference>
<proteinExistence type="inferred from homology"/>
<evidence type="ECO:0000256" key="2">
    <source>
        <dbReference type="ARBA" id="ARBA00010136"/>
    </source>
</evidence>
<comment type="similarity">
    <text evidence="2 20">Belongs to the peptidase M1 family.</text>
</comment>
<keyword evidence="4 20" id="KW-0031">Aminopeptidase</keyword>
<dbReference type="PANTHER" id="PTHR11533:SF172">
    <property type="entry name" value="AMINOPEPTIDASE N"/>
    <property type="match status" value="1"/>
</dbReference>
<feature type="domain" description="ERAP1-like C-terminal" evidence="22">
    <location>
        <begin position="614"/>
        <end position="935"/>
    </location>
</feature>
<dbReference type="AlphaFoldDB" id="A0A8C8E2P7"/>
<keyword evidence="13 20" id="KW-0482">Metalloprotease</keyword>
<dbReference type="FunFam" id="2.60.40.1730:FF:000001">
    <property type="entry name" value="Leucyl-cystinyl aminopeptidase"/>
    <property type="match status" value="1"/>
</dbReference>
<dbReference type="Proteomes" id="UP000694383">
    <property type="component" value="Unplaced"/>
</dbReference>
<evidence type="ECO:0000256" key="1">
    <source>
        <dbReference type="ARBA" id="ARBA00004401"/>
    </source>
</evidence>
<dbReference type="PRINTS" id="PR00756">
    <property type="entry name" value="ALADIPTASE"/>
</dbReference>
<evidence type="ECO:0000256" key="10">
    <source>
        <dbReference type="ARBA" id="ARBA00022833"/>
    </source>
</evidence>
<comment type="cofactor">
    <cofactor evidence="18 20">
        <name>Zn(2+)</name>
        <dbReference type="ChEBI" id="CHEBI:29105"/>
    </cofactor>
    <text evidence="18 20">Binds 1 zinc ion per subunit.</text>
</comment>
<feature type="binding site" evidence="18">
    <location>
        <position position="406"/>
    </location>
    <ligand>
        <name>Zn(2+)</name>
        <dbReference type="ChEBI" id="CHEBI:29105"/>
        <note>catalytic</note>
    </ligand>
</feature>
<keyword evidence="6 20" id="KW-0645">Protease</keyword>
<accession>A0A8C8E2P7</accession>
<dbReference type="Pfam" id="PF17900">
    <property type="entry name" value="Peptidase_M1_N"/>
    <property type="match status" value="1"/>
</dbReference>
<dbReference type="PANTHER" id="PTHR11533">
    <property type="entry name" value="PROTEASE M1 ZINC METALLOPROTEASE"/>
    <property type="match status" value="1"/>
</dbReference>
<dbReference type="InterPro" id="IPR001930">
    <property type="entry name" value="Peptidase_M1"/>
</dbReference>
<evidence type="ECO:0000259" key="21">
    <source>
        <dbReference type="Pfam" id="PF01433"/>
    </source>
</evidence>
<evidence type="ECO:0000256" key="8">
    <source>
        <dbReference type="ARBA" id="ARBA00022723"/>
    </source>
</evidence>
<evidence type="ECO:0000256" key="14">
    <source>
        <dbReference type="ARBA" id="ARBA00023136"/>
    </source>
</evidence>
<dbReference type="InterPro" id="IPR027268">
    <property type="entry name" value="Peptidase_M4/M1_CTD_sf"/>
</dbReference>
<comment type="subunit">
    <text evidence="3">Homodimer.</text>
</comment>
<dbReference type="Gene3D" id="2.60.40.1910">
    <property type="match status" value="1"/>
</dbReference>
<evidence type="ECO:0000256" key="13">
    <source>
        <dbReference type="ARBA" id="ARBA00023049"/>
    </source>
</evidence>
<dbReference type="GO" id="GO:0043171">
    <property type="term" value="P:peptide catabolic process"/>
    <property type="evidence" value="ECO:0007669"/>
    <property type="project" value="TreeGrafter"/>
</dbReference>
<evidence type="ECO:0000256" key="6">
    <source>
        <dbReference type="ARBA" id="ARBA00022670"/>
    </source>
</evidence>
<evidence type="ECO:0000256" key="19">
    <source>
        <dbReference type="PIRSR" id="PIRSR634016-4"/>
    </source>
</evidence>
<evidence type="ECO:0000256" key="20">
    <source>
        <dbReference type="RuleBase" id="RU364040"/>
    </source>
</evidence>
<dbReference type="SUPFAM" id="SSF55486">
    <property type="entry name" value="Metalloproteases ('zincins'), catalytic domain"/>
    <property type="match status" value="1"/>
</dbReference>
<dbReference type="GO" id="GO:0042277">
    <property type="term" value="F:peptide binding"/>
    <property type="evidence" value="ECO:0007669"/>
    <property type="project" value="TreeGrafter"/>
</dbReference>
<dbReference type="InterPro" id="IPR014782">
    <property type="entry name" value="Peptidase_M1_dom"/>
</dbReference>
<dbReference type="FunFam" id="2.60.40.1910:FF:000005">
    <property type="entry name" value="Aminopeptidase"/>
    <property type="match status" value="1"/>
</dbReference>
<keyword evidence="5" id="KW-1003">Cell membrane</keyword>
<feature type="transmembrane region" description="Helical" evidence="20">
    <location>
        <begin position="12"/>
        <end position="33"/>
    </location>
</feature>
<evidence type="ECO:0000256" key="17">
    <source>
        <dbReference type="PIRSR" id="PIRSR634016-1"/>
    </source>
</evidence>
<evidence type="ECO:0000313" key="24">
    <source>
        <dbReference type="Ensembl" id="ENSOSIP00000047612.1"/>
    </source>
</evidence>
<dbReference type="InterPro" id="IPR042097">
    <property type="entry name" value="Aminopeptidase_N-like_N_sf"/>
</dbReference>
<evidence type="ECO:0000256" key="11">
    <source>
        <dbReference type="ARBA" id="ARBA00022968"/>
    </source>
</evidence>
<evidence type="ECO:0000259" key="23">
    <source>
        <dbReference type="Pfam" id="PF17900"/>
    </source>
</evidence>
<evidence type="ECO:0000256" key="18">
    <source>
        <dbReference type="PIRSR" id="PIRSR634016-3"/>
    </source>
</evidence>
<dbReference type="Gene3D" id="2.60.40.1730">
    <property type="entry name" value="tricorn interacting facor f3 domain"/>
    <property type="match status" value="1"/>
</dbReference>
<evidence type="ECO:0000256" key="4">
    <source>
        <dbReference type="ARBA" id="ARBA00022438"/>
    </source>
</evidence>
<organism evidence="24 25">
    <name type="scientific">Oryzias sinensis</name>
    <name type="common">Chinese medaka</name>
    <dbReference type="NCBI Taxonomy" id="183150"/>
    <lineage>
        <taxon>Eukaryota</taxon>
        <taxon>Metazoa</taxon>
        <taxon>Chordata</taxon>
        <taxon>Craniata</taxon>
        <taxon>Vertebrata</taxon>
        <taxon>Euteleostomi</taxon>
        <taxon>Actinopterygii</taxon>
        <taxon>Neopterygii</taxon>
        <taxon>Teleostei</taxon>
        <taxon>Neoteleostei</taxon>
        <taxon>Acanthomorphata</taxon>
        <taxon>Ovalentaria</taxon>
        <taxon>Atherinomorphae</taxon>
        <taxon>Beloniformes</taxon>
        <taxon>Adrianichthyidae</taxon>
        <taxon>Oryziinae</taxon>
        <taxon>Oryzias</taxon>
    </lineage>
</organism>
<dbReference type="SUPFAM" id="SSF63737">
    <property type="entry name" value="Leukotriene A4 hydrolase N-terminal domain"/>
    <property type="match status" value="1"/>
</dbReference>
<keyword evidence="12 20" id="KW-1133">Transmembrane helix</keyword>
<feature type="active site" description="Proton acceptor" evidence="17">
    <location>
        <position position="384"/>
    </location>
</feature>
<dbReference type="Pfam" id="PF01433">
    <property type="entry name" value="Peptidase_M1"/>
    <property type="match status" value="1"/>
</dbReference>
<feature type="domain" description="Peptidase M1 membrane alanine aminopeptidase" evidence="21">
    <location>
        <begin position="311"/>
        <end position="538"/>
    </location>
</feature>
<dbReference type="GO" id="GO:0008270">
    <property type="term" value="F:zinc ion binding"/>
    <property type="evidence" value="ECO:0007669"/>
    <property type="project" value="UniProtKB-UniRule"/>
</dbReference>
<comment type="subcellular location">
    <subcellularLocation>
        <location evidence="1">Cell membrane</location>
        <topology evidence="1">Single-pass type II membrane protein</topology>
    </subcellularLocation>
</comment>
<evidence type="ECO:0000256" key="12">
    <source>
        <dbReference type="ARBA" id="ARBA00022989"/>
    </source>
</evidence>
<keyword evidence="8 18" id="KW-0479">Metal-binding</keyword>
<dbReference type="GO" id="GO:0070006">
    <property type="term" value="F:metalloaminopeptidase activity"/>
    <property type="evidence" value="ECO:0007669"/>
    <property type="project" value="TreeGrafter"/>
</dbReference>
<feature type="binding site" evidence="18">
    <location>
        <position position="387"/>
    </location>
    <ligand>
        <name>Zn(2+)</name>
        <dbReference type="ChEBI" id="CHEBI:29105"/>
        <note>catalytic</note>
    </ligand>
</feature>
<sequence length="959" mass="110428">MGKVYYVSKNVGLAILALAATALVTIVALSIAYNNEKAKNLGNHGGEVSDTSTPVPPTIPFIPKEPWDHYRLPTSLIPASYNITLWPELEPNADGVYTFTGRSAVVFRCVRATDLIIIHCHKLNLTSIRGHHAELSGLDGAAVPDVQRTWLVVRTEFLVVQLRGSLTAGASYVLQTEFGGELADDLKGFYRSEYAENGVKKVIATSQMQATYARKAFPCFDEPAMKAIFNVTIIHSRDTTALSNGMQIYSGDTLIDNKPVRVTVFEPTERMSTYLLAFIVTDFSYNYLNQSNLLVRIWAQRKAIERGHGNYALNLTEPILHFYQKYYNTSYPLSKLDQIALPDFNAGAMENWGLVTYRESALLFDPQLSSTGNKERVSTVISHELAHMWFGNLVTLRWWNDLWLNEGFASYISSLGSDHAEPTWNLNDLSVPEEILEAMVEDAFYVSHPLSVKEEEVRTPQEILSLFDGITYSKGAAVIRMMSNFVTEAVLTKGLQTYLKEFQYKNTVPKDLWKHLQMAVDEAGISLPRPVEEIMNRWVLQMGFPLITINTRTGNITQKHFLSNPKHVVDRTSEFNYTWFVPITWMKNGKEEQKYWLLSKEDTNTDMALGPSDWLVANINLTGFFRVNYDAENWERIFNKLNSRHEDIPLLSRAQIIDDAFNLADLEMVNMTVALRTTSYLDKEVEYMPWRRADSHLENFFHILRPRGIYGPLQAFFREKVTPLFHHHRELTLNWTKSPTRHSDLYNQMTVIKLACKLELKDCSQLTLTWFREWMKNSTNNKIRPSLRDAVYCSAMAAGGVEEWDFMWSIYRKNDTSDPDNLIYALSCTRQPWLINRYLEYCLDAEKVSEKDVISAITYMAYNPVGQPLLWDFVRTNWEDLAEKSFFSVEYVVYTVTKFFSTKFQYKQLLQFKEELKKQLSSVDGTFEEALKTVEDNMKWIERYKKEVHGWLISETSEK</sequence>
<dbReference type="EC" id="3.4.11.-" evidence="20"/>
<name>A0A8C8E2P7_9TELE</name>
<evidence type="ECO:0000256" key="9">
    <source>
        <dbReference type="ARBA" id="ARBA00022801"/>
    </source>
</evidence>
<keyword evidence="16" id="KW-0325">Glycoprotein</keyword>
<dbReference type="Gene3D" id="1.25.50.20">
    <property type="match status" value="1"/>
</dbReference>
<dbReference type="GO" id="GO:0005615">
    <property type="term" value="C:extracellular space"/>
    <property type="evidence" value="ECO:0007669"/>
    <property type="project" value="TreeGrafter"/>
</dbReference>
<dbReference type="CDD" id="cd09601">
    <property type="entry name" value="M1_APN-Q_like"/>
    <property type="match status" value="1"/>
</dbReference>
<dbReference type="FunFam" id="1.25.50.20:FF:000001">
    <property type="entry name" value="Aminopeptidase"/>
    <property type="match status" value="1"/>
</dbReference>
<reference evidence="24" key="2">
    <citation type="submission" date="2025-09" db="UniProtKB">
        <authorList>
            <consortium name="Ensembl"/>
        </authorList>
    </citation>
    <scope>IDENTIFICATION</scope>
</reference>
<dbReference type="Pfam" id="PF11838">
    <property type="entry name" value="ERAP1_C"/>
    <property type="match status" value="1"/>
</dbReference>
<feature type="binding site" evidence="18">
    <location>
        <position position="383"/>
    </location>
    <ligand>
        <name>Zn(2+)</name>
        <dbReference type="ChEBI" id="CHEBI:29105"/>
        <note>catalytic</note>
    </ligand>
</feature>
<evidence type="ECO:0000259" key="22">
    <source>
        <dbReference type="Pfam" id="PF11838"/>
    </source>
</evidence>
<dbReference type="InterPro" id="IPR050344">
    <property type="entry name" value="Peptidase_M1_aminopeptidases"/>
</dbReference>
<dbReference type="InterPro" id="IPR045357">
    <property type="entry name" value="Aminopeptidase_N-like_N"/>
</dbReference>
<dbReference type="InterPro" id="IPR024571">
    <property type="entry name" value="ERAP1-like_C_dom"/>
</dbReference>
<dbReference type="Ensembl" id="ENSOSIT00000050034.1">
    <property type="protein sequence ID" value="ENSOSIP00000047612.1"/>
    <property type="gene ID" value="ENSOSIG00000022464.1"/>
</dbReference>
<evidence type="ECO:0000256" key="7">
    <source>
        <dbReference type="ARBA" id="ARBA00022692"/>
    </source>
</evidence>
<keyword evidence="25" id="KW-1185">Reference proteome</keyword>
<dbReference type="InterPro" id="IPR034016">
    <property type="entry name" value="M1_APN-typ"/>
</dbReference>
<keyword evidence="15" id="KW-1015">Disulfide bond</keyword>
<reference evidence="24" key="1">
    <citation type="submission" date="2025-08" db="UniProtKB">
        <authorList>
            <consortium name="Ensembl"/>
        </authorList>
    </citation>
    <scope>IDENTIFICATION</scope>
</reference>
<feature type="domain" description="Aminopeptidase N-like N-terminal" evidence="23">
    <location>
        <begin position="78"/>
        <end position="275"/>
    </location>
</feature>
<evidence type="ECO:0000256" key="16">
    <source>
        <dbReference type="ARBA" id="ARBA00023180"/>
    </source>
</evidence>
<feature type="site" description="Transition state stabilizer" evidence="19">
    <location>
        <position position="472"/>
    </location>
</feature>
<protein>
    <recommendedName>
        <fullName evidence="20">Aminopeptidase</fullName>
        <ecNumber evidence="20">3.4.11.-</ecNumber>
    </recommendedName>
</protein>
<evidence type="ECO:0000256" key="5">
    <source>
        <dbReference type="ARBA" id="ARBA00022475"/>
    </source>
</evidence>
<dbReference type="GO" id="GO:0005886">
    <property type="term" value="C:plasma membrane"/>
    <property type="evidence" value="ECO:0007669"/>
    <property type="project" value="UniProtKB-SubCell"/>
</dbReference>
<keyword evidence="7 20" id="KW-0812">Transmembrane</keyword>
<evidence type="ECO:0000313" key="25">
    <source>
        <dbReference type="Proteomes" id="UP000694383"/>
    </source>
</evidence>
<dbReference type="GO" id="GO:0005737">
    <property type="term" value="C:cytoplasm"/>
    <property type="evidence" value="ECO:0007669"/>
    <property type="project" value="TreeGrafter"/>
</dbReference>
<keyword evidence="11" id="KW-0735">Signal-anchor</keyword>
<dbReference type="GO" id="GO:0006508">
    <property type="term" value="P:proteolysis"/>
    <property type="evidence" value="ECO:0007669"/>
    <property type="project" value="UniProtKB-KW"/>
</dbReference>
<dbReference type="FunFam" id="1.10.390.10:FF:000016">
    <property type="entry name" value="Glutamyl aminopeptidase"/>
    <property type="match status" value="1"/>
</dbReference>
<keyword evidence="10 18" id="KW-0862">Zinc</keyword>
<keyword evidence="9 20" id="KW-0378">Hydrolase</keyword>
<evidence type="ECO:0000256" key="3">
    <source>
        <dbReference type="ARBA" id="ARBA00011738"/>
    </source>
</evidence>
<keyword evidence="14 20" id="KW-0472">Membrane</keyword>